<proteinExistence type="predicted"/>
<feature type="domain" description="Effector-associated" evidence="2">
    <location>
        <begin position="289"/>
        <end position="365"/>
    </location>
</feature>
<reference evidence="4 6" key="2">
    <citation type="submission" date="2020-03" db="EMBL/GenBank/DDBJ databases">
        <title>Is there a link between lipid content and antibiotic production in Streptomyces?</title>
        <authorList>
            <person name="David M."/>
            <person name="Lejeune C."/>
            <person name="Abreu S."/>
            <person name="Thibessard A."/>
            <person name="Leblond P."/>
            <person name="Chaminade P."/>
            <person name="Virolle M.-J."/>
        </authorList>
    </citation>
    <scope>NUCLEOTIDE SEQUENCE [LARGE SCALE GENOMIC DNA]</scope>
    <source>
        <strain evidence="4 6">DSM 41481</strain>
    </source>
</reference>
<dbReference type="AlphaFoldDB" id="A0AAE6Y812"/>
<feature type="region of interest" description="Disordered" evidence="1">
    <location>
        <begin position="1"/>
        <end position="24"/>
    </location>
</feature>
<name>A0AAE6Y812_STRAT</name>
<dbReference type="Pfam" id="PF13365">
    <property type="entry name" value="Trypsin_2"/>
    <property type="match status" value="1"/>
</dbReference>
<evidence type="ECO:0000256" key="1">
    <source>
        <dbReference type="SAM" id="MobiDB-lite"/>
    </source>
</evidence>
<dbReference type="EMBL" id="CP050692">
    <property type="protein sequence ID" value="QIT45270.1"/>
    <property type="molecule type" value="Genomic_DNA"/>
</dbReference>
<dbReference type="Pfam" id="PF19956">
    <property type="entry name" value="EAD2"/>
    <property type="match status" value="1"/>
</dbReference>
<feature type="compositionally biased region" description="Basic and acidic residues" evidence="1">
    <location>
        <begin position="1"/>
        <end position="19"/>
    </location>
</feature>
<protein>
    <submittedName>
        <fullName evidence="4">Trypsin-like peptidase domain-containing protein</fullName>
    </submittedName>
</protein>
<reference evidence="3 5" key="1">
    <citation type="submission" date="2015-07" db="EMBL/GenBank/DDBJ databases">
        <title>Draft Genome Sequence of Streptomyces antibioticus, IMRU 3720 reveals insights in the evolution of actinomycin biosynthetic gene clusters in Streptomyces.</title>
        <authorList>
            <person name="Crnovcic I."/>
            <person name="Ruckert C."/>
            <person name="Kalinowksi J."/>
            <person name="Keller U."/>
        </authorList>
    </citation>
    <scope>NUCLEOTIDE SEQUENCE [LARGE SCALE GENOMIC DNA]</scope>
    <source>
        <strain evidence="3 5">DSM 41481</strain>
    </source>
</reference>
<dbReference type="RefSeq" id="WP_143648389.1">
    <property type="nucleotide sequence ID" value="NZ_CM007717.1"/>
</dbReference>
<gene>
    <name evidence="3" type="ORF">AFM16_18065</name>
    <name evidence="4" type="ORF">HCX60_18340</name>
</gene>
<evidence type="ECO:0000313" key="6">
    <source>
        <dbReference type="Proteomes" id="UP000502504"/>
    </source>
</evidence>
<organism evidence="4 6">
    <name type="scientific">Streptomyces antibioticus</name>
    <dbReference type="NCBI Taxonomy" id="1890"/>
    <lineage>
        <taxon>Bacteria</taxon>
        <taxon>Bacillati</taxon>
        <taxon>Actinomycetota</taxon>
        <taxon>Actinomycetes</taxon>
        <taxon>Kitasatosporales</taxon>
        <taxon>Streptomycetaceae</taxon>
        <taxon>Streptomyces</taxon>
    </lineage>
</organism>
<evidence type="ECO:0000259" key="2">
    <source>
        <dbReference type="Pfam" id="PF19956"/>
    </source>
</evidence>
<dbReference type="InterPro" id="IPR009003">
    <property type="entry name" value="Peptidase_S1_PA"/>
</dbReference>
<evidence type="ECO:0000313" key="3">
    <source>
        <dbReference type="EMBL" id="OOQ51112.1"/>
    </source>
</evidence>
<feature type="region of interest" description="Disordered" evidence="1">
    <location>
        <begin position="180"/>
        <end position="200"/>
    </location>
</feature>
<accession>A0AAE6Y812</accession>
<dbReference type="Gene3D" id="2.40.10.120">
    <property type="match status" value="1"/>
</dbReference>
<dbReference type="Proteomes" id="UP000190306">
    <property type="component" value="Chromosome"/>
</dbReference>
<feature type="region of interest" description="Disordered" evidence="1">
    <location>
        <begin position="145"/>
        <end position="164"/>
    </location>
</feature>
<evidence type="ECO:0000313" key="5">
    <source>
        <dbReference type="Proteomes" id="UP000190306"/>
    </source>
</evidence>
<dbReference type="Proteomes" id="UP000502504">
    <property type="component" value="Chromosome"/>
</dbReference>
<dbReference type="SUPFAM" id="SSF50494">
    <property type="entry name" value="Trypsin-like serine proteases"/>
    <property type="match status" value="1"/>
</dbReference>
<evidence type="ECO:0000313" key="4">
    <source>
        <dbReference type="EMBL" id="QIT45270.1"/>
    </source>
</evidence>
<sequence length="381" mass="40874">MTERDRRDRPTGKAHDRPAGLDPLRVAEVMVPAAPRTGAPGRRGSGYRVGTRWLLTAAHVVRGPGADGVRVRFEADRADEWTARARVVLASDTADVALLKITDDPPPGPHAAPVDPPVYGDLPDADVHLPCSALGFPRFKLRTDRARSADDGSPSQYRDSCHASGLTSVLSNRREGTLELAVPPPAADPDPERSPWEGMSGAAVWHDGTLIGLVSAHHRADGPGRLAAVRVSRWYTLLDRTALTTLHTHAGLPLTLADLTHPTPDLTTPTPRLDTLPDGLPLSELHGLVGALTALPTVARRTTLDLVLSGIDPAIAAMSPRSDALRPDVFGILRTCLRYPGTLDQLLEAIRLLEGDSAGVARMDRETAALSRRNRRAPDPR</sequence>
<dbReference type="EMBL" id="LHQL01000009">
    <property type="protein sequence ID" value="OOQ51112.1"/>
    <property type="molecule type" value="Genomic_DNA"/>
</dbReference>
<dbReference type="InterPro" id="IPR045431">
    <property type="entry name" value="EAD2"/>
</dbReference>
<keyword evidence="5" id="KW-1185">Reference proteome</keyword>